<dbReference type="PANTHER" id="PTHR33937">
    <property type="entry name" value="IRON-MOLYBDENUM PROTEIN-RELATED-RELATED"/>
    <property type="match status" value="1"/>
</dbReference>
<evidence type="ECO:0000256" key="1">
    <source>
        <dbReference type="ARBA" id="ARBA00023231"/>
    </source>
</evidence>
<keyword evidence="1" id="KW-0535">Nitrogen fixation</keyword>
<sequence>MTLSSPVRVAIGTASGARVSEHFGHATRFEIWEVGPAGTRFLETRNNRPACGSGCGANFEENRADEVMDASVALVADCRAVVVSRLGECAINRLSRLGILAFETDDRVDDALRELAAFDGLFTAETAA</sequence>
<proteinExistence type="predicted"/>
<reference evidence="3" key="1">
    <citation type="submission" date="2016-08" db="EMBL/GenBank/DDBJ databases">
        <authorList>
            <person name="Seilhamer J.J."/>
        </authorList>
    </citation>
    <scope>NUCLEOTIDE SEQUENCE</scope>
    <source>
        <strain evidence="3">86</strain>
    </source>
</reference>
<feature type="domain" description="Dinitrogenase iron-molybdenum cofactor biosynthesis" evidence="2">
    <location>
        <begin position="16"/>
        <end position="116"/>
    </location>
</feature>
<accession>A0A212LHF4</accession>
<dbReference type="RefSeq" id="WP_288196951.1">
    <property type="nucleotide sequence ID" value="NZ_LT608334.1"/>
</dbReference>
<dbReference type="SUPFAM" id="SSF53146">
    <property type="entry name" value="Nitrogenase accessory factor-like"/>
    <property type="match status" value="1"/>
</dbReference>
<evidence type="ECO:0000259" key="2">
    <source>
        <dbReference type="Pfam" id="PF02579"/>
    </source>
</evidence>
<dbReference type="InterPro" id="IPR036105">
    <property type="entry name" value="DiNase_FeMo-co_biosyn_sf"/>
</dbReference>
<dbReference type="AlphaFoldDB" id="A0A212LHF4"/>
<dbReference type="InterPro" id="IPR003731">
    <property type="entry name" value="Di-Nase_FeMo-co_biosynth"/>
</dbReference>
<gene>
    <name evidence="3" type="ORF">KL86PLE_40725</name>
</gene>
<name>A0A212LHF4_9HYPH</name>
<dbReference type="Gene3D" id="3.30.420.130">
    <property type="entry name" value="Dinitrogenase iron-molybdenum cofactor biosynthesis domain"/>
    <property type="match status" value="1"/>
</dbReference>
<protein>
    <submittedName>
        <fullName evidence="3">Dinitrogenase iron-molybdenum cofactor biosynthesis protein</fullName>
    </submittedName>
</protein>
<organism evidence="3">
    <name type="scientific">uncultured Pleomorphomonas sp</name>
    <dbReference type="NCBI Taxonomy" id="442121"/>
    <lineage>
        <taxon>Bacteria</taxon>
        <taxon>Pseudomonadati</taxon>
        <taxon>Pseudomonadota</taxon>
        <taxon>Alphaproteobacteria</taxon>
        <taxon>Hyphomicrobiales</taxon>
        <taxon>Pleomorphomonadaceae</taxon>
        <taxon>Pleomorphomonas</taxon>
        <taxon>environmental samples</taxon>
    </lineage>
</organism>
<evidence type="ECO:0000313" key="3">
    <source>
        <dbReference type="EMBL" id="SCM76920.1"/>
    </source>
</evidence>
<dbReference type="Pfam" id="PF02579">
    <property type="entry name" value="Nitro_FeMo-Co"/>
    <property type="match status" value="1"/>
</dbReference>
<dbReference type="EMBL" id="FMJD01000008">
    <property type="protein sequence ID" value="SCM76920.1"/>
    <property type="molecule type" value="Genomic_DNA"/>
</dbReference>
<dbReference type="PANTHER" id="PTHR33937:SF2">
    <property type="entry name" value="DINITROGENASE IRON-MOLYBDENUM COFACTOR BIOSYNTHESIS DOMAIN-CONTAINING PROTEIN"/>
    <property type="match status" value="1"/>
</dbReference>
<dbReference type="InterPro" id="IPR051840">
    <property type="entry name" value="NifX/NifY_domain"/>
</dbReference>